<organism evidence="3 4">
    <name type="scientific">Mucilaginibacter pallidiroseus</name>
    <dbReference type="NCBI Taxonomy" id="2599295"/>
    <lineage>
        <taxon>Bacteria</taxon>
        <taxon>Pseudomonadati</taxon>
        <taxon>Bacteroidota</taxon>
        <taxon>Sphingobacteriia</taxon>
        <taxon>Sphingobacteriales</taxon>
        <taxon>Sphingobacteriaceae</taxon>
        <taxon>Mucilaginibacter</taxon>
    </lineage>
</organism>
<feature type="chain" id="PRO_5022119373" evidence="1">
    <location>
        <begin position="27"/>
        <end position="148"/>
    </location>
</feature>
<dbReference type="InterPro" id="IPR030392">
    <property type="entry name" value="S74_ICA"/>
</dbReference>
<gene>
    <name evidence="3" type="ORF">FPZ43_10055</name>
</gene>
<dbReference type="OrthoDB" id="839742at2"/>
<reference evidence="3 4" key="1">
    <citation type="submission" date="2019-07" db="EMBL/GenBank/DDBJ databases">
        <authorList>
            <person name="Kim J."/>
        </authorList>
    </citation>
    <scope>NUCLEOTIDE SEQUENCE [LARGE SCALE GENOMIC DNA]</scope>
    <source>
        <strain evidence="4">dk17</strain>
    </source>
</reference>
<comment type="caution">
    <text evidence="3">The sequence shown here is derived from an EMBL/GenBank/DDBJ whole genome shotgun (WGS) entry which is preliminary data.</text>
</comment>
<evidence type="ECO:0000256" key="1">
    <source>
        <dbReference type="SAM" id="SignalP"/>
    </source>
</evidence>
<dbReference type="EMBL" id="VOEJ01000004">
    <property type="protein sequence ID" value="TWR29295.1"/>
    <property type="molecule type" value="Genomic_DNA"/>
</dbReference>
<accession>A0A563UD59</accession>
<feature type="signal peptide" evidence="1">
    <location>
        <begin position="1"/>
        <end position="26"/>
    </location>
</feature>
<sequence length="148" mass="16128">MTTKGQILLSFFAIGSLIAISNTASAQQISDSNLKKNTAPVTNAVSYLSRLQPITFEYNKDANKQLNLPSGLQYGFNADELKQVVPAAVSMQNNWYRAGKNNQRSVSTANVELEKLVPLLVAAVKDQQVEIENLKSEIARLKTGSGTK</sequence>
<dbReference type="AlphaFoldDB" id="A0A563UD59"/>
<keyword evidence="4" id="KW-1185">Reference proteome</keyword>
<protein>
    <submittedName>
        <fullName evidence="3">Tail fiber domain-containing protein</fullName>
    </submittedName>
</protein>
<keyword evidence="1" id="KW-0732">Signal</keyword>
<dbReference type="Proteomes" id="UP000320042">
    <property type="component" value="Unassembled WGS sequence"/>
</dbReference>
<proteinExistence type="predicted"/>
<feature type="domain" description="Peptidase S74" evidence="2">
    <location>
        <begin position="30"/>
        <end position="138"/>
    </location>
</feature>
<evidence type="ECO:0000259" key="2">
    <source>
        <dbReference type="PROSITE" id="PS51688"/>
    </source>
</evidence>
<dbReference type="Pfam" id="PF13884">
    <property type="entry name" value="Peptidase_S74"/>
    <property type="match status" value="1"/>
</dbReference>
<name>A0A563UD59_9SPHI</name>
<evidence type="ECO:0000313" key="3">
    <source>
        <dbReference type="EMBL" id="TWR29295.1"/>
    </source>
</evidence>
<evidence type="ECO:0000313" key="4">
    <source>
        <dbReference type="Proteomes" id="UP000320042"/>
    </source>
</evidence>
<dbReference type="RefSeq" id="WP_146381783.1">
    <property type="nucleotide sequence ID" value="NZ_VOEJ01000004.1"/>
</dbReference>
<dbReference type="PROSITE" id="PS51688">
    <property type="entry name" value="ICA"/>
    <property type="match status" value="1"/>
</dbReference>